<reference evidence="5 6" key="1">
    <citation type="journal article" date="2013" name="PLoS ONE">
        <title>Predicting the Proteins of Angomonas deanei, Strigomonas culicis and Their Respective Endosymbionts Reveals New Aspects of the Trypanosomatidae Family.</title>
        <authorList>
            <person name="Motta M.C."/>
            <person name="Martins A.C."/>
            <person name="de Souza S.S."/>
            <person name="Catta-Preta C.M."/>
            <person name="Silva R."/>
            <person name="Klein C.C."/>
            <person name="de Almeida L.G."/>
            <person name="de Lima Cunha O."/>
            <person name="Ciapina L.P."/>
            <person name="Brocchi M."/>
            <person name="Colabardini A.C."/>
            <person name="de Araujo Lima B."/>
            <person name="Machado C.R."/>
            <person name="de Almeida Soares C.M."/>
            <person name="Probst C.M."/>
            <person name="de Menezes C.B."/>
            <person name="Thompson C.E."/>
            <person name="Bartholomeu D.C."/>
            <person name="Gradia D.F."/>
            <person name="Pavoni D.P."/>
            <person name="Grisard E.C."/>
            <person name="Fantinatti-Garboggini F."/>
            <person name="Marchini F.K."/>
            <person name="Rodrigues-Luiz G.F."/>
            <person name="Wagner G."/>
            <person name="Goldman G.H."/>
            <person name="Fietto J.L."/>
            <person name="Elias M.C."/>
            <person name="Goldman M.H."/>
            <person name="Sagot M.F."/>
            <person name="Pereira M."/>
            <person name="Stoco P.H."/>
            <person name="de Mendonca-Neto R.P."/>
            <person name="Teixeira S.M."/>
            <person name="Maciel T.E."/>
            <person name="de Oliveira Mendes T.A."/>
            <person name="Urmenyi T.P."/>
            <person name="de Souza W."/>
            <person name="Schenkman S."/>
            <person name="de Vasconcelos A.T."/>
        </authorList>
    </citation>
    <scope>NUCLEOTIDE SEQUENCE [LARGE SCALE GENOMIC DNA]</scope>
</reference>
<dbReference type="GO" id="GO:0006367">
    <property type="term" value="P:transcription initiation at RNA polymerase II promoter"/>
    <property type="evidence" value="ECO:0007669"/>
    <property type="project" value="TreeGrafter"/>
</dbReference>
<keyword evidence="3" id="KW-0862">Zinc</keyword>
<keyword evidence="2" id="KW-0863">Zinc-finger</keyword>
<dbReference type="GO" id="GO:0008270">
    <property type="term" value="F:zinc ion binding"/>
    <property type="evidence" value="ECO:0007669"/>
    <property type="project" value="UniProtKB-KW"/>
</dbReference>
<dbReference type="EMBL" id="ATMH01001251">
    <property type="protein sequence ID" value="EPY35098.1"/>
    <property type="molecule type" value="Genomic_DNA"/>
</dbReference>
<evidence type="ECO:0000256" key="3">
    <source>
        <dbReference type="ARBA" id="ARBA00022833"/>
    </source>
</evidence>
<organism evidence="5 6">
    <name type="scientific">Strigomonas culicis</name>
    <dbReference type="NCBI Taxonomy" id="28005"/>
    <lineage>
        <taxon>Eukaryota</taxon>
        <taxon>Discoba</taxon>
        <taxon>Euglenozoa</taxon>
        <taxon>Kinetoplastea</taxon>
        <taxon>Metakinetoplastina</taxon>
        <taxon>Trypanosomatida</taxon>
        <taxon>Trypanosomatidae</taxon>
        <taxon>Strigomonadinae</taxon>
        <taxon>Strigomonas</taxon>
    </lineage>
</organism>
<evidence type="ECO:0000313" key="5">
    <source>
        <dbReference type="EMBL" id="EPY35098.1"/>
    </source>
</evidence>
<keyword evidence="1" id="KW-0479">Metal-binding</keyword>
<dbReference type="InterPro" id="IPR001222">
    <property type="entry name" value="Znf_TFIIS"/>
</dbReference>
<keyword evidence="5" id="KW-0240">DNA-directed RNA polymerase</keyword>
<proteinExistence type="predicted"/>
<dbReference type="Pfam" id="PF01096">
    <property type="entry name" value="Zn_ribbon_TFIIS"/>
    <property type="match status" value="1"/>
</dbReference>
<comment type="caution">
    <text evidence="5">The sequence shown here is derived from an EMBL/GenBank/DDBJ whole genome shotgun (WGS) entry which is preliminary data.</text>
</comment>
<accession>S9V2C5</accession>
<evidence type="ECO:0000259" key="4">
    <source>
        <dbReference type="Pfam" id="PF01096"/>
    </source>
</evidence>
<dbReference type="OrthoDB" id="282270at2759"/>
<protein>
    <submittedName>
        <fullName evidence="5">DNA-directed RNA polymerase II subunit RPB9</fullName>
    </submittedName>
</protein>
<gene>
    <name evidence="5" type="ORF">STCU_01251</name>
</gene>
<feature type="domain" description="TFIIS-type" evidence="4">
    <location>
        <begin position="90"/>
        <end position="128"/>
    </location>
</feature>
<dbReference type="GO" id="GO:0001193">
    <property type="term" value="P:maintenance of transcriptional fidelity during transcription elongation by RNA polymerase II"/>
    <property type="evidence" value="ECO:0007669"/>
    <property type="project" value="TreeGrafter"/>
</dbReference>
<dbReference type="SUPFAM" id="SSF57783">
    <property type="entry name" value="Zinc beta-ribbon"/>
    <property type="match status" value="2"/>
</dbReference>
<dbReference type="AlphaFoldDB" id="S9V2C5"/>
<dbReference type="PANTHER" id="PTHR11239:SF1">
    <property type="entry name" value="DNA-DIRECTED RNA POLYMERASE II SUBUNIT RPB9"/>
    <property type="match status" value="1"/>
</dbReference>
<sequence length="134" mass="15211">MAEENQSSLATRTTAPMLFCENCANLLYPECSSERSMLWRCNYCKTTEIHDDCKLVYVLNLKMKSDTAGEMALLAEFASDPTAQRDPEKRCPECKGHDVTCFVNPLGQQQEDMTLFFACANRNCRHVWEGKNVA</sequence>
<dbReference type="Gene3D" id="2.20.25.10">
    <property type="match status" value="2"/>
</dbReference>
<dbReference type="InterPro" id="IPR012164">
    <property type="entry name" value="Rpa12/Rpb9/Rpc10/TFS"/>
</dbReference>
<evidence type="ECO:0000256" key="2">
    <source>
        <dbReference type="ARBA" id="ARBA00022771"/>
    </source>
</evidence>
<dbReference type="PANTHER" id="PTHR11239">
    <property type="entry name" value="DNA-DIRECTED RNA POLYMERASE"/>
    <property type="match status" value="1"/>
</dbReference>
<dbReference type="FunFam" id="2.20.25.10:FF:000040">
    <property type="entry name" value="Putative DNA-direcetd RNA polymerase II, subunit 9"/>
    <property type="match status" value="1"/>
</dbReference>
<keyword evidence="6" id="KW-1185">Reference proteome</keyword>
<dbReference type="GO" id="GO:0003676">
    <property type="term" value="F:nucleic acid binding"/>
    <property type="evidence" value="ECO:0007669"/>
    <property type="project" value="InterPro"/>
</dbReference>
<dbReference type="Proteomes" id="UP000015354">
    <property type="component" value="Unassembled WGS sequence"/>
</dbReference>
<evidence type="ECO:0000256" key="1">
    <source>
        <dbReference type="ARBA" id="ARBA00022723"/>
    </source>
</evidence>
<dbReference type="GO" id="GO:0006283">
    <property type="term" value="P:transcription-coupled nucleotide-excision repair"/>
    <property type="evidence" value="ECO:0007669"/>
    <property type="project" value="TreeGrafter"/>
</dbReference>
<dbReference type="GO" id="GO:0003899">
    <property type="term" value="F:DNA-directed RNA polymerase activity"/>
    <property type="evidence" value="ECO:0007669"/>
    <property type="project" value="InterPro"/>
</dbReference>
<evidence type="ECO:0000313" key="6">
    <source>
        <dbReference type="Proteomes" id="UP000015354"/>
    </source>
</evidence>
<name>S9V2C5_9TRYP</name>
<keyword evidence="5" id="KW-0804">Transcription</keyword>
<dbReference type="GO" id="GO:0005665">
    <property type="term" value="C:RNA polymerase II, core complex"/>
    <property type="evidence" value="ECO:0007669"/>
    <property type="project" value="TreeGrafter"/>
</dbReference>